<dbReference type="InterPro" id="IPR006311">
    <property type="entry name" value="TAT_signal"/>
</dbReference>
<comment type="caution">
    <text evidence="2">The sequence shown here is derived from an EMBL/GenBank/DDBJ whole genome shotgun (WGS) entry which is preliminary data.</text>
</comment>
<dbReference type="Pfam" id="PF05960">
    <property type="entry name" value="DUF885"/>
    <property type="match status" value="1"/>
</dbReference>
<keyword evidence="1" id="KW-0732">Signal</keyword>
<dbReference type="PANTHER" id="PTHR33361">
    <property type="entry name" value="GLR0591 PROTEIN"/>
    <property type="match status" value="1"/>
</dbReference>
<reference evidence="2 3" key="1">
    <citation type="submission" date="2017-09" db="EMBL/GenBank/DDBJ databases">
        <title>Sphingomonas panjinensis sp.nov., isolated from oil-contaminated soil.</title>
        <authorList>
            <person name="Wang L."/>
            <person name="Chen L."/>
        </authorList>
    </citation>
    <scope>NUCLEOTIDE SEQUENCE [LARGE SCALE GENOMIC DNA]</scope>
    <source>
        <strain evidence="2 3">FW-11</strain>
    </source>
</reference>
<dbReference type="RefSeq" id="WP_107968277.1">
    <property type="nucleotide sequence ID" value="NZ_NWBU01000010.1"/>
</dbReference>
<evidence type="ECO:0000256" key="1">
    <source>
        <dbReference type="SAM" id="SignalP"/>
    </source>
</evidence>
<feature type="signal peptide" evidence="1">
    <location>
        <begin position="1"/>
        <end position="26"/>
    </location>
</feature>
<evidence type="ECO:0000313" key="3">
    <source>
        <dbReference type="Proteomes" id="UP000244162"/>
    </source>
</evidence>
<dbReference type="AlphaFoldDB" id="A0A2T5FVX3"/>
<organism evidence="2 3">
    <name type="scientific">Sphingomonas oleivorans</name>
    <dbReference type="NCBI Taxonomy" id="1735121"/>
    <lineage>
        <taxon>Bacteria</taxon>
        <taxon>Pseudomonadati</taxon>
        <taxon>Pseudomonadota</taxon>
        <taxon>Alphaproteobacteria</taxon>
        <taxon>Sphingomonadales</taxon>
        <taxon>Sphingomonadaceae</taxon>
        <taxon>Sphingomonas</taxon>
    </lineage>
</organism>
<proteinExistence type="predicted"/>
<keyword evidence="3" id="KW-1185">Reference proteome</keyword>
<dbReference type="Proteomes" id="UP000244162">
    <property type="component" value="Unassembled WGS sequence"/>
</dbReference>
<sequence length="618" mass="67340">MRQVNRRHFLATTGSVLALRTIPGWAATAATAPATDDRALERLLAGIAEELLVEYPENATALGLDKGDRARLKSSLTDRSPEGNSRRAATAAARLARLNAVDRSRLGTAATLDLDVVRTAHELVVEGYRFPFGDVAGLNQNWSYRNTPYAVSQGTGAFAEIPDLLDSLHIVETSADADAYLARLEAYAAAIDGETARLAHDGSIGVVAPSFLLDKTLRQMTAARALPVAQWNIVTSLARRSAALAGDHGRRAAAIATEKVAPALDRQIAELTRLRTRATGDAGVWKLPDGDAYYAWALRAGTTSRLTPEEVHQLGLEQLRALSARMDPLLRAQGLTKGTVGERMAALGKDKRFLYPNTDAGRAEILAYLNGRVADMRQRLPRAFATRVRGDLVIKRVPPEIQDGMPGGYAAAGAIDGSTPGNYYINLRDTANWPRYSLPTLTYHEGIPGHIWQGEYSYRLPLIRSLLAFNAYSEGWALYAEQLADELDAYEDDPMGKLGYLQSLSYRACRLVVDSGLHAKRWTRDRAIQWFAATNGSPVDDVSSEVDRYCAWPGQACGYKVGHSEINRLRDKARAALGPRYDLRAFDDAVVKAGGVPLTLLEQIIDAHIAARKGKGKI</sequence>
<dbReference type="OrthoDB" id="9763405at2"/>
<dbReference type="InterPro" id="IPR010281">
    <property type="entry name" value="DUF885"/>
</dbReference>
<dbReference type="EMBL" id="NWBU01000010">
    <property type="protein sequence ID" value="PTQ09925.1"/>
    <property type="molecule type" value="Genomic_DNA"/>
</dbReference>
<name>A0A2T5FVX3_9SPHN</name>
<gene>
    <name evidence="2" type="ORF">CLG96_12260</name>
</gene>
<dbReference type="PROSITE" id="PS51318">
    <property type="entry name" value="TAT"/>
    <property type="match status" value="1"/>
</dbReference>
<feature type="chain" id="PRO_5015761390" evidence="1">
    <location>
        <begin position="27"/>
        <end position="618"/>
    </location>
</feature>
<protein>
    <submittedName>
        <fullName evidence="2">DUF885 domain-containing protein</fullName>
    </submittedName>
</protein>
<evidence type="ECO:0000313" key="2">
    <source>
        <dbReference type="EMBL" id="PTQ09925.1"/>
    </source>
</evidence>
<accession>A0A2T5FVX3</accession>
<dbReference type="PANTHER" id="PTHR33361:SF2">
    <property type="entry name" value="DUF885 DOMAIN-CONTAINING PROTEIN"/>
    <property type="match status" value="1"/>
</dbReference>